<dbReference type="Pfam" id="PF00753">
    <property type="entry name" value="Lactamase_B"/>
    <property type="match status" value="1"/>
</dbReference>
<protein>
    <submittedName>
        <fullName evidence="2">MBL fold metallo-hydrolase</fullName>
    </submittedName>
</protein>
<feature type="non-terminal residue" evidence="2">
    <location>
        <position position="1"/>
    </location>
</feature>
<dbReference type="GO" id="GO:0016740">
    <property type="term" value="F:transferase activity"/>
    <property type="evidence" value="ECO:0007669"/>
    <property type="project" value="TreeGrafter"/>
</dbReference>
<dbReference type="CDD" id="cd07713">
    <property type="entry name" value="DHPS-like_MBL-fold"/>
    <property type="match status" value="1"/>
</dbReference>
<dbReference type="InterPro" id="IPR052926">
    <property type="entry name" value="Metallo-beta-lactamase_dom"/>
</dbReference>
<dbReference type="InterPro" id="IPR041712">
    <property type="entry name" value="DHPS-like_MBL-fold"/>
</dbReference>
<proteinExistence type="predicted"/>
<dbReference type="InterPro" id="IPR036866">
    <property type="entry name" value="RibonucZ/Hydroxyglut_hydro"/>
</dbReference>
<organism evidence="2">
    <name type="scientific">candidate division WOR-3 bacterium</name>
    <dbReference type="NCBI Taxonomy" id="2052148"/>
    <lineage>
        <taxon>Bacteria</taxon>
        <taxon>Bacteria division WOR-3</taxon>
    </lineage>
</organism>
<name>A0A7V0LV36_UNCW3</name>
<gene>
    <name evidence="2" type="ORF">ENH14_03640</name>
</gene>
<comment type="caution">
    <text evidence="2">The sequence shown here is derived from an EMBL/GenBank/DDBJ whole genome shotgun (WGS) entry which is preliminary data.</text>
</comment>
<feature type="domain" description="Metallo-beta-lactamase" evidence="1">
    <location>
        <begin position="1"/>
        <end position="120"/>
    </location>
</feature>
<dbReference type="PANTHER" id="PTHR13754">
    <property type="entry name" value="METALLO-BETA-LACTAMASE SUPERFAMILY PROTEIN"/>
    <property type="match status" value="1"/>
</dbReference>
<dbReference type="PANTHER" id="PTHR13754:SF13">
    <property type="entry name" value="METALLO-BETA-LACTAMASE SUPERFAMILY PROTEIN (AFU_ORTHOLOGUE AFUA_3G07630)"/>
    <property type="match status" value="1"/>
</dbReference>
<evidence type="ECO:0000259" key="1">
    <source>
        <dbReference type="Pfam" id="PF00753"/>
    </source>
</evidence>
<sequence>ILFDTGGDGSILLSNMKKQGIKPGEIDMVVLSHIHGDHVGGLSSFLKKNPDVIVYLPRSFPESFKNRVRKYGAEVIEVKKPMEICAGIYSTGELGTWVKEQSLIINTEKGLIVITGCAHPGVVKIINTAKELLGKPVLLVLGGFHLVGRSKQEIDRIIHGFRNLGVHFVGPCHCSGDLARELFKKEYKKNFINIGVGRVITMDDLK</sequence>
<dbReference type="InterPro" id="IPR001279">
    <property type="entry name" value="Metallo-B-lactamas"/>
</dbReference>
<evidence type="ECO:0000313" key="2">
    <source>
        <dbReference type="EMBL" id="HDL60531.1"/>
    </source>
</evidence>
<dbReference type="Proteomes" id="UP000886381">
    <property type="component" value="Unassembled WGS sequence"/>
</dbReference>
<reference evidence="2" key="1">
    <citation type="journal article" date="2020" name="mSystems">
        <title>Genome- and Community-Level Interaction Insights into Carbon Utilization and Element Cycling Functions of Hydrothermarchaeota in Hydrothermal Sediment.</title>
        <authorList>
            <person name="Zhou Z."/>
            <person name="Liu Y."/>
            <person name="Xu W."/>
            <person name="Pan J."/>
            <person name="Luo Z.H."/>
            <person name="Li M."/>
        </authorList>
    </citation>
    <scope>NUCLEOTIDE SEQUENCE [LARGE SCALE GENOMIC DNA]</scope>
    <source>
        <strain evidence="2">HyVt-28</strain>
    </source>
</reference>
<accession>A0A7V0LV36</accession>
<dbReference type="AlphaFoldDB" id="A0A7V0LV36"/>
<dbReference type="SUPFAM" id="SSF56281">
    <property type="entry name" value="Metallo-hydrolase/oxidoreductase"/>
    <property type="match status" value="1"/>
</dbReference>
<dbReference type="Gene3D" id="3.60.15.10">
    <property type="entry name" value="Ribonuclease Z/Hydroxyacylglutathione hydrolase-like"/>
    <property type="match status" value="1"/>
</dbReference>
<dbReference type="EMBL" id="DRDR01000160">
    <property type="protein sequence ID" value="HDL60531.1"/>
    <property type="molecule type" value="Genomic_DNA"/>
</dbReference>